<feature type="region of interest" description="Disordered" evidence="1">
    <location>
        <begin position="1"/>
        <end position="84"/>
    </location>
</feature>
<dbReference type="OrthoDB" id="8538768at2"/>
<reference evidence="3" key="1">
    <citation type="journal article" date="2019" name="ISME J.">
        <title>Evolution in action: habitat transition from sediment to the pelagial leads to genome streamlining in Methylophilaceae.</title>
        <authorList>
            <person name="Salcher M."/>
            <person name="Schaefle D."/>
            <person name="Kaspar M."/>
            <person name="Neuenschwander S.M."/>
            <person name="Ghai R."/>
        </authorList>
    </citation>
    <scope>NUCLEOTIDE SEQUENCE [LARGE SCALE GENOMIC DNA]</scope>
    <source>
        <strain evidence="3">MMS-M-51</strain>
    </source>
</reference>
<sequence>MTATTSVWAAPADNVPPTQQQKNQVPDTNQNGNYLEPQADNNNAASDPQSQKQSGANKTNKPANVEKSKRFHEKPQDGGTGVKP</sequence>
<evidence type="ECO:0000313" key="2">
    <source>
        <dbReference type="EMBL" id="QDC45294.1"/>
    </source>
</evidence>
<dbReference type="KEGG" id="mmec:FIU01_03025"/>
<dbReference type="AlphaFoldDB" id="A0A5B8CVF9"/>
<dbReference type="Proteomes" id="UP000311008">
    <property type="component" value="Chromosome"/>
</dbReference>
<evidence type="ECO:0000313" key="3">
    <source>
        <dbReference type="Proteomes" id="UP000311008"/>
    </source>
</evidence>
<evidence type="ECO:0000256" key="1">
    <source>
        <dbReference type="SAM" id="MobiDB-lite"/>
    </source>
</evidence>
<feature type="compositionally biased region" description="Basic and acidic residues" evidence="1">
    <location>
        <begin position="64"/>
        <end position="76"/>
    </location>
</feature>
<protein>
    <submittedName>
        <fullName evidence="2">Uncharacterized protein</fullName>
    </submittedName>
</protein>
<name>A0A5B8CVF9_9PROT</name>
<accession>A0A5B8CVF9</accession>
<dbReference type="EMBL" id="CP040946">
    <property type="protein sequence ID" value="QDC45294.1"/>
    <property type="molecule type" value="Genomic_DNA"/>
</dbReference>
<organism evidence="2 3">
    <name type="scientific">Methylophilus medardicus</name>
    <dbReference type="NCBI Taxonomy" id="2588534"/>
    <lineage>
        <taxon>Bacteria</taxon>
        <taxon>Pseudomonadati</taxon>
        <taxon>Pseudomonadota</taxon>
        <taxon>Betaproteobacteria</taxon>
        <taxon>Nitrosomonadales</taxon>
        <taxon>Methylophilaceae</taxon>
        <taxon>Methylophilus</taxon>
    </lineage>
</organism>
<feature type="compositionally biased region" description="Polar residues" evidence="1">
    <location>
        <begin position="16"/>
        <end position="62"/>
    </location>
</feature>
<proteinExistence type="predicted"/>
<keyword evidence="3" id="KW-1185">Reference proteome</keyword>
<gene>
    <name evidence="2" type="ORF">FIU01_03025</name>
</gene>